<dbReference type="EMBL" id="CP113520">
    <property type="protein sequence ID" value="WAJ28033.1"/>
    <property type="molecule type" value="Genomic_DNA"/>
</dbReference>
<sequence length="273" mass="30184">MTSSFDTWQPGDEPGIGADNRTQNLMITQFREIFEEEFIEANGNTDIATEQALRILKRNWGVSSVSGSAQLMQFPPEGKYPPLDGSHDYLRDDAMQMAREFLGEGVEVENITLAPVFDGQRRNLTAEDWRAGRRPRYQVLVDTKVDGIPVSEMVPGTWAITDEQIRSTAEARRAQIREGLEANESMGIRDFMMQGEEVPEPVVPRGLANPGRTGRYGNYSVPLPAPPPSNFTDPATLLPGVGNVGPVGSFLVPNSREGIAARVSERGRALRRR</sequence>
<evidence type="ECO:0000313" key="1">
    <source>
        <dbReference type="EMBL" id="WAJ28033.1"/>
    </source>
</evidence>
<accession>A0ACD4NMM7</accession>
<dbReference type="Proteomes" id="UP001163223">
    <property type="component" value="Chromosome"/>
</dbReference>
<reference evidence="1" key="1">
    <citation type="submission" date="2022-11" db="EMBL/GenBank/DDBJ databases">
        <title>beta-Carotene-producing bacterium, Jeongeuplla avenae sp. nov., alleviates the salt stress of Arabidopsis seedlings.</title>
        <authorList>
            <person name="Jiang L."/>
            <person name="Lee J."/>
        </authorList>
    </citation>
    <scope>NUCLEOTIDE SEQUENCE</scope>
    <source>
        <strain evidence="1">DY_R2A_6</strain>
    </source>
</reference>
<evidence type="ECO:0000313" key="2">
    <source>
        <dbReference type="Proteomes" id="UP001163223"/>
    </source>
</evidence>
<name>A0ACD4NMM7_9HYPH</name>
<keyword evidence="2" id="KW-1185">Reference proteome</keyword>
<protein>
    <submittedName>
        <fullName evidence="1">Uncharacterized protein</fullName>
    </submittedName>
</protein>
<proteinExistence type="predicted"/>
<gene>
    <name evidence="1" type="ORF">OXU80_24935</name>
</gene>
<organism evidence="1 2">
    <name type="scientific">Antarcticirhabdus aurantiaca</name>
    <dbReference type="NCBI Taxonomy" id="2606717"/>
    <lineage>
        <taxon>Bacteria</taxon>
        <taxon>Pseudomonadati</taxon>
        <taxon>Pseudomonadota</taxon>
        <taxon>Alphaproteobacteria</taxon>
        <taxon>Hyphomicrobiales</taxon>
        <taxon>Aurantimonadaceae</taxon>
        <taxon>Antarcticirhabdus</taxon>
    </lineage>
</organism>